<keyword evidence="2" id="KW-1185">Reference proteome</keyword>
<dbReference type="Pfam" id="PF05593">
    <property type="entry name" value="RHS_repeat"/>
    <property type="match status" value="2"/>
</dbReference>
<sequence>MTKELGGGKTRTITYDYTGAYNAFPTTVTEHYTEEGTAKTSVTHNNYEFIWGNVTNSTDPLGNVTNFSYDGQGRVNQITYPVTKGQSGDYLIKEKYSYYKSIAPGELGGQHTYRVYHRKTKTLVGQSTETTYAFSYDYYDDRGNLLLTKDYDYDQGKYITEIYSYDSTGNLSWIKDAKSNQTNYAFDEWERIKEITDSQGNRQLYNYDIFNRTESTHFVPASTGVAENHYSEGYDQWGNLINRKGYPDGLGAPALVEESYQYDLVGNLITSTDPEDHVTAFQYDALNNLEKVTDALGKRWITSMIKWEISVK</sequence>
<comment type="caution">
    <text evidence="1">The sequence shown here is derived from an EMBL/GenBank/DDBJ whole genome shotgun (WGS) entry which is preliminary data.</text>
</comment>
<dbReference type="EMBL" id="JANPWE010000002">
    <property type="protein sequence ID" value="MCR6545183.1"/>
    <property type="molecule type" value="Genomic_DNA"/>
</dbReference>
<dbReference type="Proteomes" id="UP001524944">
    <property type="component" value="Unassembled WGS sequence"/>
</dbReference>
<gene>
    <name evidence="1" type="ORF">NVS47_06590</name>
</gene>
<dbReference type="InterPro" id="IPR006530">
    <property type="entry name" value="YD"/>
</dbReference>
<dbReference type="RefSeq" id="WP_089608848.1">
    <property type="nucleotide sequence ID" value="NZ_CP022121.1"/>
</dbReference>
<protein>
    <submittedName>
        <fullName evidence="1">Uncharacterized protein</fullName>
    </submittedName>
</protein>
<evidence type="ECO:0000313" key="1">
    <source>
        <dbReference type="EMBL" id="MCR6545183.1"/>
    </source>
</evidence>
<proteinExistence type="predicted"/>
<accession>A0ABT1Y3P3</accession>
<dbReference type="Gene3D" id="2.180.10.10">
    <property type="entry name" value="RHS repeat-associated core"/>
    <property type="match status" value="1"/>
</dbReference>
<reference evidence="1 2" key="1">
    <citation type="submission" date="2022-08" db="EMBL/GenBank/DDBJ databases">
        <title>Proteogenomics of the novel Dehalobacterium formicoaceticum strain EZ94 highlights a key role of methyltransferases during anaerobic dichloromethane degradation.</title>
        <authorList>
            <person name="Wasmund K."/>
        </authorList>
    </citation>
    <scope>NUCLEOTIDE SEQUENCE [LARGE SCALE GENOMIC DNA]</scope>
    <source>
        <strain evidence="1 2">EZ94</strain>
    </source>
</reference>
<evidence type="ECO:0000313" key="2">
    <source>
        <dbReference type="Proteomes" id="UP001524944"/>
    </source>
</evidence>
<organism evidence="1 2">
    <name type="scientific">Dehalobacterium formicoaceticum</name>
    <dbReference type="NCBI Taxonomy" id="51515"/>
    <lineage>
        <taxon>Bacteria</taxon>
        <taxon>Bacillati</taxon>
        <taxon>Bacillota</taxon>
        <taxon>Clostridia</taxon>
        <taxon>Eubacteriales</taxon>
        <taxon>Peptococcaceae</taxon>
        <taxon>Dehalobacterium</taxon>
    </lineage>
</organism>
<dbReference type="NCBIfam" id="TIGR01643">
    <property type="entry name" value="YD_repeat_2x"/>
    <property type="match status" value="3"/>
</dbReference>
<name>A0ABT1Y3P3_9FIRM</name>
<dbReference type="InterPro" id="IPR031325">
    <property type="entry name" value="RHS_repeat"/>
</dbReference>